<dbReference type="Pfam" id="PF04255">
    <property type="entry name" value="DUF433"/>
    <property type="match status" value="1"/>
</dbReference>
<dbReference type="Proteomes" id="UP000660339">
    <property type="component" value="Unassembled WGS sequence"/>
</dbReference>
<dbReference type="SUPFAM" id="SSF46689">
    <property type="entry name" value="Homeodomain-like"/>
    <property type="match status" value="1"/>
</dbReference>
<comment type="caution">
    <text evidence="1">The sequence shown here is derived from an EMBL/GenBank/DDBJ whole genome shotgun (WGS) entry which is preliminary data.</text>
</comment>
<dbReference type="RefSeq" id="WP_166387760.1">
    <property type="nucleotide sequence ID" value="NZ_BAAATT010000010.1"/>
</dbReference>
<protein>
    <recommendedName>
        <fullName evidence="3">DUF433 domain-containing protein</fullName>
    </recommendedName>
</protein>
<sequence length="213" mass="23656">MSYEPKLAAALSGATLAQLAHWRNARDGQGAILLPELSATKPVLYSFRDILALRTCVALRRESSLQRIRKALSTLRVDLGERDHLSRYTLVAGNDTIYFVDVDEQEAVDLVRSRANLVMHELVEVLRPYYYNGRRVPALFEPRPHLSVRPDVRGGEPVIKGTRVPYQQVASLVRDGVAAARIRDFYPGVSEAAAVDAADFADYADSYQTQVAA</sequence>
<name>A0A8J3LDG7_9ACTN</name>
<evidence type="ECO:0000313" key="1">
    <source>
        <dbReference type="EMBL" id="GIG16198.1"/>
    </source>
</evidence>
<dbReference type="InterPro" id="IPR009057">
    <property type="entry name" value="Homeodomain-like_sf"/>
</dbReference>
<keyword evidence="2" id="KW-1185">Reference proteome</keyword>
<reference evidence="1" key="1">
    <citation type="submission" date="2021-01" db="EMBL/GenBank/DDBJ databases">
        <title>Whole genome shotgun sequence of Catellatospora methionotrophica NBRC 14553.</title>
        <authorList>
            <person name="Komaki H."/>
            <person name="Tamura T."/>
        </authorList>
    </citation>
    <scope>NUCLEOTIDE SEQUENCE</scope>
    <source>
        <strain evidence="1">NBRC 14553</strain>
    </source>
</reference>
<dbReference type="AlphaFoldDB" id="A0A8J3LDG7"/>
<evidence type="ECO:0000313" key="2">
    <source>
        <dbReference type="Proteomes" id="UP000660339"/>
    </source>
</evidence>
<dbReference type="EMBL" id="BONJ01000026">
    <property type="protein sequence ID" value="GIG16198.1"/>
    <property type="molecule type" value="Genomic_DNA"/>
</dbReference>
<gene>
    <name evidence="1" type="ORF">Cme02nite_45300</name>
</gene>
<dbReference type="Gene3D" id="1.10.10.10">
    <property type="entry name" value="Winged helix-like DNA-binding domain superfamily/Winged helix DNA-binding domain"/>
    <property type="match status" value="1"/>
</dbReference>
<evidence type="ECO:0008006" key="3">
    <source>
        <dbReference type="Google" id="ProtNLM"/>
    </source>
</evidence>
<accession>A0A8J3LDG7</accession>
<dbReference type="InterPro" id="IPR036388">
    <property type="entry name" value="WH-like_DNA-bd_sf"/>
</dbReference>
<organism evidence="1 2">
    <name type="scientific">Catellatospora methionotrophica</name>
    <dbReference type="NCBI Taxonomy" id="121620"/>
    <lineage>
        <taxon>Bacteria</taxon>
        <taxon>Bacillati</taxon>
        <taxon>Actinomycetota</taxon>
        <taxon>Actinomycetes</taxon>
        <taxon>Micromonosporales</taxon>
        <taxon>Micromonosporaceae</taxon>
        <taxon>Catellatospora</taxon>
    </lineage>
</organism>
<dbReference type="InterPro" id="IPR007367">
    <property type="entry name" value="DUF433"/>
</dbReference>
<proteinExistence type="predicted"/>